<dbReference type="RefSeq" id="WP_126445067.1">
    <property type="nucleotide sequence ID" value="NZ_CP034549.1"/>
</dbReference>
<dbReference type="Proteomes" id="UP000279600">
    <property type="component" value="Chromosome"/>
</dbReference>
<proteinExistence type="predicted"/>
<dbReference type="EMBL" id="CP034549">
    <property type="protein sequence ID" value="AZQ43044.1"/>
    <property type="molecule type" value="Genomic_DNA"/>
</dbReference>
<dbReference type="AlphaFoldDB" id="A0A3S9MV39"/>
<dbReference type="KEGG" id="noj:EJ995_01905"/>
<name>A0A3S9MV39_9FLAO</name>
<evidence type="ECO:0000313" key="1">
    <source>
        <dbReference type="EMBL" id="AZQ43044.1"/>
    </source>
</evidence>
<keyword evidence="2" id="KW-1185">Reference proteome</keyword>
<protein>
    <submittedName>
        <fullName evidence="1">Component of SufBCD complex</fullName>
    </submittedName>
</protein>
<gene>
    <name evidence="1" type="ORF">EJ995_01905</name>
</gene>
<evidence type="ECO:0000313" key="2">
    <source>
        <dbReference type="Proteomes" id="UP000279600"/>
    </source>
</evidence>
<reference evidence="1 2" key="1">
    <citation type="submission" date="2018-12" db="EMBL/GenBank/DDBJ databases">
        <title>Complete genome of Nonlabens sp. MJ115.</title>
        <authorList>
            <person name="Choi H.S."/>
            <person name="Jung J."/>
        </authorList>
    </citation>
    <scope>NUCLEOTIDE SEQUENCE [LARGE SCALE GENOMIC DNA]</scope>
    <source>
        <strain evidence="1 2">MJ115</strain>
    </source>
</reference>
<organism evidence="1 2">
    <name type="scientific">Nonlabens ponticola</name>
    <dbReference type="NCBI Taxonomy" id="2496866"/>
    <lineage>
        <taxon>Bacteria</taxon>
        <taxon>Pseudomonadati</taxon>
        <taxon>Bacteroidota</taxon>
        <taxon>Flavobacteriia</taxon>
        <taxon>Flavobacteriales</taxon>
        <taxon>Flavobacteriaceae</taxon>
        <taxon>Nonlabens</taxon>
    </lineage>
</organism>
<accession>A0A3S9MV39</accession>
<dbReference type="OrthoDB" id="1143948at2"/>
<sequence>MRYLSIVLMVILLISCKNEDKEEQLEPVQVSGNVYHGEFLHLDGRALFMNDMETYAVKVDSTMKELDQQAAQFKRSQYDMVAIKVTGELIENPFRKETGTGWEKMLVIKDIIEVQPAKTKSVMQMPATTIEENN</sequence>
<dbReference type="PROSITE" id="PS51257">
    <property type="entry name" value="PROKAR_LIPOPROTEIN"/>
    <property type="match status" value="1"/>
</dbReference>